<dbReference type="InterPro" id="IPR013611">
    <property type="entry name" value="Transp-assoc_OB_typ2"/>
</dbReference>
<feature type="domain" description="ABC transporter" evidence="7">
    <location>
        <begin position="2"/>
        <end position="250"/>
    </location>
</feature>
<accession>A0ABN2A7J8</accession>
<dbReference type="SUPFAM" id="SSF52540">
    <property type="entry name" value="P-loop containing nucleoside triphosphate hydrolases"/>
    <property type="match status" value="1"/>
</dbReference>
<dbReference type="PANTHER" id="PTHR43875">
    <property type="entry name" value="MALTODEXTRIN IMPORT ATP-BINDING PROTEIN MSMX"/>
    <property type="match status" value="1"/>
</dbReference>
<dbReference type="PROSITE" id="PS50893">
    <property type="entry name" value="ABC_TRANSPORTER_2"/>
    <property type="match status" value="1"/>
</dbReference>
<sequence length="386" mass="41650">MLKIKGLNRTFPANKKLDQAAVAAVDDLSVELEPGELFTMLGPSGCGKTTTLRCVAGLERPDAGEITLGDRVLFSSERKIDVDANQRGLGMVFQSYAIWPHMDVFRNIAFPLEIMPRKSRPSKKEIRVRVERVLDVVQLGHLAGRRATDLSGGQQQRLALARALVMEPPLLLLDEPLSNLDAKLREGMRFELKRLQRDLGVTAVYVTHDQVEALAMSNRIAVMRHGRIEQLGKPREIYGSPTTRFVADFIGSANFIEGQVVGPAPQGTGFVIRTAFGEVTAGSAQEHTVGDGVLITVRPESMSLDTAAGGDWTGEVAARAFLGDGVDHMVKLGEVTLRVKTSPRISIPDGTPVRVLFEDDACAIVPDGGGGSLASLEPREPVGSPA</sequence>
<keyword evidence="3" id="KW-0547">Nucleotide-binding</keyword>
<proteinExistence type="predicted"/>
<name>A0ABN2A7J8_9ACTN</name>
<reference evidence="8 9" key="1">
    <citation type="journal article" date="2019" name="Int. J. Syst. Evol. Microbiol.">
        <title>The Global Catalogue of Microorganisms (GCM) 10K type strain sequencing project: providing services to taxonomists for standard genome sequencing and annotation.</title>
        <authorList>
            <consortium name="The Broad Institute Genomics Platform"/>
            <consortium name="The Broad Institute Genome Sequencing Center for Infectious Disease"/>
            <person name="Wu L."/>
            <person name="Ma J."/>
        </authorList>
    </citation>
    <scope>NUCLEOTIDE SEQUENCE [LARGE SCALE GENOMIC DNA]</scope>
    <source>
        <strain evidence="8 9">JCM 14942</strain>
    </source>
</reference>
<dbReference type="SMART" id="SM00382">
    <property type="entry name" value="AAA"/>
    <property type="match status" value="1"/>
</dbReference>
<dbReference type="InterPro" id="IPR003593">
    <property type="entry name" value="AAA+_ATPase"/>
</dbReference>
<dbReference type="Gene3D" id="2.40.50.100">
    <property type="match status" value="1"/>
</dbReference>
<evidence type="ECO:0000256" key="5">
    <source>
        <dbReference type="ARBA" id="ARBA00022967"/>
    </source>
</evidence>
<evidence type="ECO:0000313" key="8">
    <source>
        <dbReference type="EMBL" id="GAA1513176.1"/>
    </source>
</evidence>
<organism evidence="8 9">
    <name type="scientific">Nocardioides humi</name>
    <dbReference type="NCBI Taxonomy" id="449461"/>
    <lineage>
        <taxon>Bacteria</taxon>
        <taxon>Bacillati</taxon>
        <taxon>Actinomycetota</taxon>
        <taxon>Actinomycetes</taxon>
        <taxon>Propionibacteriales</taxon>
        <taxon>Nocardioidaceae</taxon>
        <taxon>Nocardioides</taxon>
    </lineage>
</organism>
<keyword evidence="2" id="KW-1003">Cell membrane</keyword>
<evidence type="ECO:0000259" key="7">
    <source>
        <dbReference type="PROSITE" id="PS50893"/>
    </source>
</evidence>
<dbReference type="InterPro" id="IPR008995">
    <property type="entry name" value="Mo/tungstate-bd_C_term_dom"/>
</dbReference>
<dbReference type="SUPFAM" id="SSF50331">
    <property type="entry name" value="MOP-like"/>
    <property type="match status" value="1"/>
</dbReference>
<keyword evidence="5" id="KW-1278">Translocase</keyword>
<dbReference type="PROSITE" id="PS00211">
    <property type="entry name" value="ABC_TRANSPORTER_1"/>
    <property type="match status" value="1"/>
</dbReference>
<keyword evidence="1" id="KW-0813">Transport</keyword>
<gene>
    <name evidence="8" type="ORF">GCM10009788_17100</name>
</gene>
<dbReference type="InterPro" id="IPR003439">
    <property type="entry name" value="ABC_transporter-like_ATP-bd"/>
</dbReference>
<protein>
    <submittedName>
        <fullName evidence="8">ABC transporter ATP-binding protein</fullName>
    </submittedName>
</protein>
<dbReference type="Proteomes" id="UP001500842">
    <property type="component" value="Unassembled WGS sequence"/>
</dbReference>
<keyword evidence="9" id="KW-1185">Reference proteome</keyword>
<dbReference type="InterPro" id="IPR017871">
    <property type="entry name" value="ABC_transporter-like_CS"/>
</dbReference>
<dbReference type="InterPro" id="IPR027417">
    <property type="entry name" value="P-loop_NTPase"/>
</dbReference>
<dbReference type="Pfam" id="PF08402">
    <property type="entry name" value="TOBE_2"/>
    <property type="match status" value="1"/>
</dbReference>
<dbReference type="Gene3D" id="3.40.50.300">
    <property type="entry name" value="P-loop containing nucleotide triphosphate hydrolases"/>
    <property type="match status" value="1"/>
</dbReference>
<evidence type="ECO:0000256" key="4">
    <source>
        <dbReference type="ARBA" id="ARBA00022840"/>
    </source>
</evidence>
<keyword evidence="4 8" id="KW-0067">ATP-binding</keyword>
<evidence type="ECO:0000313" key="9">
    <source>
        <dbReference type="Proteomes" id="UP001500842"/>
    </source>
</evidence>
<dbReference type="PANTHER" id="PTHR43875:SF15">
    <property type="entry name" value="TREHALOSE IMPORT ATP-BINDING PROTEIN SUGC"/>
    <property type="match status" value="1"/>
</dbReference>
<comment type="caution">
    <text evidence="8">The sequence shown here is derived from an EMBL/GenBank/DDBJ whole genome shotgun (WGS) entry which is preliminary data.</text>
</comment>
<evidence type="ECO:0000256" key="3">
    <source>
        <dbReference type="ARBA" id="ARBA00022741"/>
    </source>
</evidence>
<dbReference type="GO" id="GO:0005524">
    <property type="term" value="F:ATP binding"/>
    <property type="evidence" value="ECO:0007669"/>
    <property type="project" value="UniProtKB-KW"/>
</dbReference>
<evidence type="ECO:0000256" key="6">
    <source>
        <dbReference type="ARBA" id="ARBA00023136"/>
    </source>
</evidence>
<evidence type="ECO:0000256" key="1">
    <source>
        <dbReference type="ARBA" id="ARBA00022448"/>
    </source>
</evidence>
<evidence type="ECO:0000256" key="2">
    <source>
        <dbReference type="ARBA" id="ARBA00022475"/>
    </source>
</evidence>
<keyword evidence="6" id="KW-0472">Membrane</keyword>
<dbReference type="RefSeq" id="WP_141005278.1">
    <property type="nucleotide sequence ID" value="NZ_BAAAOR010000014.1"/>
</dbReference>
<dbReference type="Pfam" id="PF00005">
    <property type="entry name" value="ABC_tran"/>
    <property type="match status" value="1"/>
</dbReference>
<dbReference type="InterPro" id="IPR047641">
    <property type="entry name" value="ABC_transpr_MalK/UgpC-like"/>
</dbReference>
<dbReference type="EMBL" id="BAAAOR010000014">
    <property type="protein sequence ID" value="GAA1513176.1"/>
    <property type="molecule type" value="Genomic_DNA"/>
</dbReference>